<feature type="domain" description="Heparinase II/III-like C-terminal" evidence="7">
    <location>
        <begin position="416"/>
        <end position="577"/>
    </location>
</feature>
<feature type="signal peptide" evidence="6">
    <location>
        <begin position="1"/>
        <end position="27"/>
    </location>
</feature>
<comment type="caution">
    <text evidence="8">The sequence shown here is derived from an EMBL/GenBank/DDBJ whole genome shotgun (WGS) entry which is preliminary data.</text>
</comment>
<gene>
    <name evidence="8" type="ORF">Pla144_49910</name>
</gene>
<dbReference type="GO" id="GO:0042597">
    <property type="term" value="C:periplasmic space"/>
    <property type="evidence" value="ECO:0007669"/>
    <property type="project" value="UniProtKB-SubCell"/>
</dbReference>
<organism evidence="8 9">
    <name type="scientific">Bythopirellula polymerisocia</name>
    <dbReference type="NCBI Taxonomy" id="2528003"/>
    <lineage>
        <taxon>Bacteria</taxon>
        <taxon>Pseudomonadati</taxon>
        <taxon>Planctomycetota</taxon>
        <taxon>Planctomycetia</taxon>
        <taxon>Pirellulales</taxon>
        <taxon>Lacipirellulaceae</taxon>
        <taxon>Bythopirellula</taxon>
    </lineage>
</organism>
<feature type="chain" id="PRO_5023049701" evidence="6">
    <location>
        <begin position="28"/>
        <end position="684"/>
    </location>
</feature>
<evidence type="ECO:0000313" key="9">
    <source>
        <dbReference type="Proteomes" id="UP000318437"/>
    </source>
</evidence>
<dbReference type="SUPFAM" id="SSF48230">
    <property type="entry name" value="Chondroitin AC/alginate lyase"/>
    <property type="match status" value="1"/>
</dbReference>
<evidence type="ECO:0000313" key="8">
    <source>
        <dbReference type="EMBL" id="TWU20344.1"/>
    </source>
</evidence>
<dbReference type="PANTHER" id="PTHR39210">
    <property type="entry name" value="HEPARIN-SULFATE LYASE"/>
    <property type="match status" value="1"/>
</dbReference>
<evidence type="ECO:0000256" key="5">
    <source>
        <dbReference type="SAM" id="MobiDB-lite"/>
    </source>
</evidence>
<dbReference type="PANTHER" id="PTHR39210:SF1">
    <property type="entry name" value="HEPARIN-SULFATE LYASE"/>
    <property type="match status" value="1"/>
</dbReference>
<dbReference type="PROSITE" id="PS51257">
    <property type="entry name" value="PROKAR_LIPOPROTEIN"/>
    <property type="match status" value="1"/>
</dbReference>
<keyword evidence="4" id="KW-0456">Lyase</keyword>
<accession>A0A5C6CAB7</accession>
<dbReference type="InterPro" id="IPR008929">
    <property type="entry name" value="Chondroitin_lyas"/>
</dbReference>
<evidence type="ECO:0000259" key="7">
    <source>
        <dbReference type="Pfam" id="PF07940"/>
    </source>
</evidence>
<dbReference type="EMBL" id="SJPS01000016">
    <property type="protein sequence ID" value="TWU20344.1"/>
    <property type="molecule type" value="Genomic_DNA"/>
</dbReference>
<dbReference type="GO" id="GO:0016829">
    <property type="term" value="F:lyase activity"/>
    <property type="evidence" value="ECO:0007669"/>
    <property type="project" value="UniProtKB-KW"/>
</dbReference>
<comment type="subcellular location">
    <subcellularLocation>
        <location evidence="1">Periplasm</location>
    </subcellularLocation>
</comment>
<dbReference type="InterPro" id="IPR012480">
    <property type="entry name" value="Hepar_II_III_C"/>
</dbReference>
<keyword evidence="3" id="KW-0574">Periplasm</keyword>
<dbReference type="Gene3D" id="1.50.10.100">
    <property type="entry name" value="Chondroitin AC/alginate lyase"/>
    <property type="match status" value="1"/>
</dbReference>
<keyword evidence="9" id="KW-1185">Reference proteome</keyword>
<sequence length="684" mass="77452" precursor="true">MKYPCCIFHSIASVTLSCLLIVSVASAVSYPKVDPESVFPEIKIYDKLGRPYRSAREDWEGARKRIEQDPLWAQWLNQERATVDAWMKRHRDRVTWIAGWSNNFVSPKDGSKLTWIEAIPGEEVDHFSSPSDPHVEITDKLMAAWVRTWREHHAEMMERAARLYRLTNEEKYAEWAADQLDFYANHYLEWEPQRQGARLFWQSLTEGVNLITYAQTVRLLGEYAGPSRRKIWHDDFFVPEVAVLNENFPKILNITCWLRGAAAQVALVFDDDAMWQEAINGPFGVRQQVSEGITSDYLWFEQSLGYNSYVVTALTSLFETAGLFGRADELALEMATVENLMLASTYLRFPTGQLPTPSDTKGQLFAPDREFIGSHYRVFPTTIGLADVQKERNWDTLLDPPSPLTNSQAELPEVTSRNFETSRMAVLKKGPWQVFFHYGQPPIKSHLQAEVLNYSAFYGDVDITHDPGTVGYGSPLHKYYYTQGLNHNVPLVNGEGQQQPPKGRKPDPFTETRAGELIDFSINPPTINAAHPVYRTDAAAERELRIEGESLIDVTQIEVQSSKPQKLGLALHVQGSVRLPDSFLPDPDFSNDRPPAFSYWKNVSTAEYENEASFDVDFKTITMRITFSVASSAGPSTFRVWHGSSPDMPPGRREAFYLETAGTSATFTTRFAPVGDIATTESDQ</sequence>
<reference evidence="8 9" key="1">
    <citation type="submission" date="2019-02" db="EMBL/GenBank/DDBJ databases">
        <title>Deep-cultivation of Planctomycetes and their phenomic and genomic characterization uncovers novel biology.</title>
        <authorList>
            <person name="Wiegand S."/>
            <person name="Jogler M."/>
            <person name="Boedeker C."/>
            <person name="Pinto D."/>
            <person name="Vollmers J."/>
            <person name="Rivas-Marin E."/>
            <person name="Kohn T."/>
            <person name="Peeters S.H."/>
            <person name="Heuer A."/>
            <person name="Rast P."/>
            <person name="Oberbeckmann S."/>
            <person name="Bunk B."/>
            <person name="Jeske O."/>
            <person name="Meyerdierks A."/>
            <person name="Storesund J.E."/>
            <person name="Kallscheuer N."/>
            <person name="Luecker S."/>
            <person name="Lage O.M."/>
            <person name="Pohl T."/>
            <person name="Merkel B.J."/>
            <person name="Hornburger P."/>
            <person name="Mueller R.-W."/>
            <person name="Bruemmer F."/>
            <person name="Labrenz M."/>
            <person name="Spormann A.M."/>
            <person name="Op Den Camp H."/>
            <person name="Overmann J."/>
            <person name="Amann R."/>
            <person name="Jetten M.S.M."/>
            <person name="Mascher T."/>
            <person name="Medema M.H."/>
            <person name="Devos D.P."/>
            <person name="Kaster A.-K."/>
            <person name="Ovreas L."/>
            <person name="Rohde M."/>
            <person name="Galperin M.Y."/>
            <person name="Jogler C."/>
        </authorList>
    </citation>
    <scope>NUCLEOTIDE SEQUENCE [LARGE SCALE GENOMIC DNA]</scope>
    <source>
        <strain evidence="8 9">Pla144</strain>
    </source>
</reference>
<evidence type="ECO:0000256" key="6">
    <source>
        <dbReference type="SAM" id="SignalP"/>
    </source>
</evidence>
<keyword evidence="2 6" id="KW-0732">Signal</keyword>
<evidence type="ECO:0000256" key="2">
    <source>
        <dbReference type="ARBA" id="ARBA00022729"/>
    </source>
</evidence>
<protein>
    <submittedName>
        <fullName evidence="8">Heparinase II/III-like protein</fullName>
    </submittedName>
</protein>
<dbReference type="Gene3D" id="2.70.98.70">
    <property type="match status" value="1"/>
</dbReference>
<evidence type="ECO:0000256" key="1">
    <source>
        <dbReference type="ARBA" id="ARBA00004418"/>
    </source>
</evidence>
<dbReference type="Pfam" id="PF07940">
    <property type="entry name" value="Hepar_II_III_C"/>
    <property type="match status" value="1"/>
</dbReference>
<evidence type="ECO:0000256" key="3">
    <source>
        <dbReference type="ARBA" id="ARBA00022764"/>
    </source>
</evidence>
<name>A0A5C6CAB7_9BACT</name>
<dbReference type="AlphaFoldDB" id="A0A5C6CAB7"/>
<dbReference type="Proteomes" id="UP000318437">
    <property type="component" value="Unassembled WGS sequence"/>
</dbReference>
<evidence type="ECO:0000256" key="4">
    <source>
        <dbReference type="ARBA" id="ARBA00023239"/>
    </source>
</evidence>
<proteinExistence type="predicted"/>
<feature type="region of interest" description="Disordered" evidence="5">
    <location>
        <begin position="492"/>
        <end position="511"/>
    </location>
</feature>